<protein>
    <submittedName>
        <fullName evidence="1">Uncharacterized protein</fullName>
    </submittedName>
</protein>
<organism evidence="1 2">
    <name type="scientific">Pangasianodon gigas</name>
    <name type="common">Mekong giant catfish</name>
    <name type="synonym">Pangasius gigas</name>
    <dbReference type="NCBI Taxonomy" id="30993"/>
    <lineage>
        <taxon>Eukaryota</taxon>
        <taxon>Metazoa</taxon>
        <taxon>Chordata</taxon>
        <taxon>Craniata</taxon>
        <taxon>Vertebrata</taxon>
        <taxon>Euteleostomi</taxon>
        <taxon>Actinopterygii</taxon>
        <taxon>Neopterygii</taxon>
        <taxon>Teleostei</taxon>
        <taxon>Ostariophysi</taxon>
        <taxon>Siluriformes</taxon>
        <taxon>Pangasiidae</taxon>
        <taxon>Pangasianodon</taxon>
    </lineage>
</organism>
<gene>
    <name evidence="1" type="ORF">PGIGA_G00077500</name>
</gene>
<comment type="caution">
    <text evidence="1">The sequence shown here is derived from an EMBL/GenBank/DDBJ whole genome shotgun (WGS) entry which is preliminary data.</text>
</comment>
<accession>A0ACC5X9Y5</accession>
<reference evidence="1 2" key="1">
    <citation type="journal article" date="2022" name="bioRxiv">
        <title>An ancient truncated duplication of the anti-Mullerian hormone receptor type 2 gene is a potential conserved master sex determinant in the Pangasiidae catfish family.</title>
        <authorList>
            <person name="Wen M."/>
            <person name="Pan Q."/>
            <person name="Jouanno E."/>
            <person name="Montfort J."/>
            <person name="Zahm M."/>
            <person name="Cabau C."/>
            <person name="Klopp C."/>
            <person name="Iampietro C."/>
            <person name="Roques C."/>
            <person name="Bouchez O."/>
            <person name="Castinel A."/>
            <person name="Donnadieu C."/>
            <person name="Parrinello H."/>
            <person name="Poncet C."/>
            <person name="Belmonte E."/>
            <person name="Gautier V."/>
            <person name="Avarre J.-C."/>
            <person name="Dugue R."/>
            <person name="Gustiano R."/>
            <person name="Ha T.T.T."/>
            <person name="Campet M."/>
            <person name="Sriphairoj K."/>
            <person name="Ribolli J."/>
            <person name="de Almeida F.L."/>
            <person name="Desvignes T."/>
            <person name="Postlethwait J.H."/>
            <person name="Bucao C.F."/>
            <person name="Robinson-Rechavi M."/>
            <person name="Bobe J."/>
            <person name="Herpin A."/>
            <person name="Guiguen Y."/>
        </authorList>
    </citation>
    <scope>NUCLEOTIDE SEQUENCE [LARGE SCALE GENOMIC DNA]</scope>
    <source>
        <strain evidence="1">YG-Dec2019</strain>
    </source>
</reference>
<dbReference type="Proteomes" id="UP000829447">
    <property type="component" value="Linkage Group LG16"/>
</dbReference>
<sequence>MTDLTRCSKTRRKSRRRKCKKKKKKKNQRRTFFMLERSPLRETALCGALQYGLNFTAQHVRRAAPAQAPTRRTLMSDLLIPPEGMF</sequence>
<evidence type="ECO:0000313" key="1">
    <source>
        <dbReference type="EMBL" id="MCI4387726.1"/>
    </source>
</evidence>
<evidence type="ECO:0000313" key="2">
    <source>
        <dbReference type="Proteomes" id="UP000829447"/>
    </source>
</evidence>
<keyword evidence="2" id="KW-1185">Reference proteome</keyword>
<dbReference type="EMBL" id="CM040469">
    <property type="protein sequence ID" value="MCI4387726.1"/>
    <property type="molecule type" value="Genomic_DNA"/>
</dbReference>
<proteinExistence type="predicted"/>
<name>A0ACC5X9Y5_PANGG</name>